<dbReference type="RefSeq" id="XP_002674896.1">
    <property type="nucleotide sequence ID" value="XM_002674850.1"/>
</dbReference>
<dbReference type="KEGG" id="ngr:NAEGRDRAFT_80503"/>
<evidence type="ECO:0000313" key="3">
    <source>
        <dbReference type="Proteomes" id="UP000006671"/>
    </source>
</evidence>
<evidence type="ECO:0000313" key="2">
    <source>
        <dbReference type="EMBL" id="EFC42152.1"/>
    </source>
</evidence>
<feature type="compositionally biased region" description="Basic and acidic residues" evidence="1">
    <location>
        <begin position="58"/>
        <end position="68"/>
    </location>
</feature>
<feature type="compositionally biased region" description="Polar residues" evidence="1">
    <location>
        <begin position="33"/>
        <end position="42"/>
    </location>
</feature>
<dbReference type="GeneID" id="8855524"/>
<feature type="region of interest" description="Disordered" evidence="1">
    <location>
        <begin position="25"/>
        <end position="106"/>
    </location>
</feature>
<keyword evidence="3" id="KW-1185">Reference proteome</keyword>
<feature type="region of interest" description="Disordered" evidence="1">
    <location>
        <begin position="165"/>
        <end position="186"/>
    </location>
</feature>
<dbReference type="InParanoid" id="D2VM23"/>
<evidence type="ECO:0000256" key="1">
    <source>
        <dbReference type="SAM" id="MobiDB-lite"/>
    </source>
</evidence>
<dbReference type="Proteomes" id="UP000006671">
    <property type="component" value="Unassembled WGS sequence"/>
</dbReference>
<dbReference type="OrthoDB" id="10380780at2759"/>
<dbReference type="OMA" id="GYMKGRR"/>
<accession>D2VM23</accession>
<feature type="compositionally biased region" description="Low complexity" evidence="1">
    <location>
        <begin position="168"/>
        <end position="179"/>
    </location>
</feature>
<name>D2VM23_NAEGR</name>
<proteinExistence type="predicted"/>
<dbReference type="EMBL" id="GG738881">
    <property type="protein sequence ID" value="EFC42152.1"/>
    <property type="molecule type" value="Genomic_DNA"/>
</dbReference>
<dbReference type="AlphaFoldDB" id="D2VM23"/>
<organism evidence="3">
    <name type="scientific">Naegleria gruberi</name>
    <name type="common">Amoeba</name>
    <dbReference type="NCBI Taxonomy" id="5762"/>
    <lineage>
        <taxon>Eukaryota</taxon>
        <taxon>Discoba</taxon>
        <taxon>Heterolobosea</taxon>
        <taxon>Tetramitia</taxon>
        <taxon>Eutetramitia</taxon>
        <taxon>Vahlkampfiidae</taxon>
        <taxon>Naegleria</taxon>
    </lineage>
</organism>
<dbReference type="VEuPathDB" id="AmoebaDB:NAEGRDRAFT_80503"/>
<protein>
    <submittedName>
        <fullName evidence="2">Predicted protein</fullName>
    </submittedName>
</protein>
<reference evidence="2 3" key="1">
    <citation type="journal article" date="2010" name="Cell">
        <title>The genome of Naegleria gruberi illuminates early eukaryotic versatility.</title>
        <authorList>
            <person name="Fritz-Laylin L.K."/>
            <person name="Prochnik S.E."/>
            <person name="Ginger M.L."/>
            <person name="Dacks J.B."/>
            <person name="Carpenter M.L."/>
            <person name="Field M.C."/>
            <person name="Kuo A."/>
            <person name="Paredez A."/>
            <person name="Chapman J."/>
            <person name="Pham J."/>
            <person name="Shu S."/>
            <person name="Neupane R."/>
            <person name="Cipriano M."/>
            <person name="Mancuso J."/>
            <person name="Tu H."/>
            <person name="Salamov A."/>
            <person name="Lindquist E."/>
            <person name="Shapiro H."/>
            <person name="Lucas S."/>
            <person name="Grigoriev I.V."/>
            <person name="Cande W.Z."/>
            <person name="Fulton C."/>
            <person name="Rokhsar D.S."/>
            <person name="Dawson S.C."/>
        </authorList>
    </citation>
    <scope>NUCLEOTIDE SEQUENCE [LARGE SCALE GENOMIC DNA]</scope>
    <source>
        <strain evidence="2 3">NEG-M</strain>
    </source>
</reference>
<sequence>MGQQNKRSSLTLAVDTFDAIMPIDTSTRHVNRKSNSTPTPVNTMVERRRSKSSVPALEELKNLKEESVKGYMKGRRPRKEPVMTQLQEGEADQTNDDSPQSPKKNKIVFTKIFKKSTKSSSPTTKSSPVEETIVVPTVFVPPTTTASGKRVKITGAYVHTQNNRTLAQSSPTSSQIQTTDRLRSKSSPVMYSNETSMVVGGYIHKRAQTDPIPDMLLTLTPPAEEPTLTKNKYSSPFLPSIELPASSSSKSLDEEPFFIVIDEHTTYMEMPLTKKNGIIIKKKKEKLKEMVQVYYLQKDELVNRTRREMAKSKRRR</sequence>
<gene>
    <name evidence="2" type="ORF">NAEGRDRAFT_80503</name>
</gene>